<sequence>MQYRFAALALALLLAAAPAVAKSHKHAEESKAPALSMAGEACTREGAFGRLFPRGYSGHIDATVSEEWEPFGKLTGERGRIVAIASFRGAGDSFEEDSAKAAAFLKAFDHAVKAAGHFPDRKSHEDGVEYHSSHEPDTGLAFLIRQDDEIITASCIALER</sequence>
<dbReference type="RefSeq" id="WP_167080312.1">
    <property type="nucleotide sequence ID" value="NZ_BAAADC010000001.1"/>
</dbReference>
<keyword evidence="1" id="KW-0732">Signal</keyword>
<proteinExistence type="predicted"/>
<keyword evidence="3" id="KW-1185">Reference proteome</keyword>
<gene>
    <name evidence="2" type="ORF">FHS83_000376</name>
</gene>
<comment type="caution">
    <text evidence="2">The sequence shown here is derived from an EMBL/GenBank/DDBJ whole genome shotgun (WGS) entry which is preliminary data.</text>
</comment>
<dbReference type="EMBL" id="JAASRM010000001">
    <property type="protein sequence ID" value="NIK87058.1"/>
    <property type="molecule type" value="Genomic_DNA"/>
</dbReference>
<feature type="signal peptide" evidence="1">
    <location>
        <begin position="1"/>
        <end position="21"/>
    </location>
</feature>
<protein>
    <submittedName>
        <fullName evidence="2">Uncharacterized protein</fullName>
    </submittedName>
</protein>
<reference evidence="2 3" key="1">
    <citation type="submission" date="2020-03" db="EMBL/GenBank/DDBJ databases">
        <title>Genomic Encyclopedia of Type Strains, Phase IV (KMG-IV): sequencing the most valuable type-strain genomes for metagenomic binning, comparative biology and taxonomic classification.</title>
        <authorList>
            <person name="Goeker M."/>
        </authorList>
    </citation>
    <scope>NUCLEOTIDE SEQUENCE [LARGE SCALE GENOMIC DNA]</scope>
    <source>
        <strain evidence="2 3">DSM 19867</strain>
    </source>
</reference>
<feature type="chain" id="PRO_5032711676" evidence="1">
    <location>
        <begin position="22"/>
        <end position="160"/>
    </location>
</feature>
<evidence type="ECO:0000313" key="2">
    <source>
        <dbReference type="EMBL" id="NIK87058.1"/>
    </source>
</evidence>
<evidence type="ECO:0000256" key="1">
    <source>
        <dbReference type="SAM" id="SignalP"/>
    </source>
</evidence>
<dbReference type="AlphaFoldDB" id="A0A846MU79"/>
<organism evidence="2 3">
    <name type="scientific">Rhizomicrobium palustre</name>
    <dbReference type="NCBI Taxonomy" id="189966"/>
    <lineage>
        <taxon>Bacteria</taxon>
        <taxon>Pseudomonadati</taxon>
        <taxon>Pseudomonadota</taxon>
        <taxon>Alphaproteobacteria</taxon>
        <taxon>Micropepsales</taxon>
        <taxon>Micropepsaceae</taxon>
        <taxon>Rhizomicrobium</taxon>
    </lineage>
</organism>
<accession>A0A846MU79</accession>
<name>A0A846MU79_9PROT</name>
<dbReference type="Proteomes" id="UP000570514">
    <property type="component" value="Unassembled WGS sequence"/>
</dbReference>
<evidence type="ECO:0000313" key="3">
    <source>
        <dbReference type="Proteomes" id="UP000570514"/>
    </source>
</evidence>